<evidence type="ECO:0000313" key="1">
    <source>
        <dbReference type="EMBL" id="OGG55608.1"/>
    </source>
</evidence>
<reference evidence="1 2" key="1">
    <citation type="journal article" date="2016" name="Nat. Commun.">
        <title>Thousands of microbial genomes shed light on interconnected biogeochemical processes in an aquifer system.</title>
        <authorList>
            <person name="Anantharaman K."/>
            <person name="Brown C.T."/>
            <person name="Hug L.A."/>
            <person name="Sharon I."/>
            <person name="Castelle C.J."/>
            <person name="Probst A.J."/>
            <person name="Thomas B.C."/>
            <person name="Singh A."/>
            <person name="Wilkins M.J."/>
            <person name="Karaoz U."/>
            <person name="Brodie E.L."/>
            <person name="Williams K.H."/>
            <person name="Hubbard S.S."/>
            <person name="Banfield J.F."/>
        </authorList>
    </citation>
    <scope>NUCLEOTIDE SEQUENCE [LARGE SCALE GENOMIC DNA]</scope>
    <source>
        <strain evidence="2">RIFCSPLOWO2_12_FULL_64_10</strain>
    </source>
</reference>
<proteinExistence type="predicted"/>
<name>A0A1F6D2F1_HANXR</name>
<dbReference type="EMBL" id="MFKF01000068">
    <property type="protein sequence ID" value="OGG55608.1"/>
    <property type="molecule type" value="Genomic_DNA"/>
</dbReference>
<protein>
    <submittedName>
        <fullName evidence="1">Uncharacterized protein</fullName>
    </submittedName>
</protein>
<dbReference type="AlphaFoldDB" id="A0A1F6D2F1"/>
<evidence type="ECO:0000313" key="2">
    <source>
        <dbReference type="Proteomes" id="UP000178606"/>
    </source>
</evidence>
<sequence>MLSLAEVRERGFELLCEHLGVSDALRFIGQYELGHGDYTKERRDLFGKRTVKEIAQEIRKYKAAQVRSMR</sequence>
<gene>
    <name evidence="1" type="ORF">A3F84_29325</name>
</gene>
<organism evidence="1 2">
    <name type="scientific">Handelsmanbacteria sp. (strain RIFCSPLOWO2_12_FULL_64_10)</name>
    <dbReference type="NCBI Taxonomy" id="1817868"/>
    <lineage>
        <taxon>Bacteria</taxon>
        <taxon>Candidatus Handelsmaniibacteriota</taxon>
    </lineage>
</organism>
<comment type="caution">
    <text evidence="1">The sequence shown here is derived from an EMBL/GenBank/DDBJ whole genome shotgun (WGS) entry which is preliminary data.</text>
</comment>
<accession>A0A1F6D2F1</accession>
<dbReference type="Proteomes" id="UP000178606">
    <property type="component" value="Unassembled WGS sequence"/>
</dbReference>